<reference evidence="1 2" key="1">
    <citation type="journal article" date="2022" name="Hortic Res">
        <title>A haplotype resolved chromosomal level avocado genome allows analysis of novel avocado genes.</title>
        <authorList>
            <person name="Nath O."/>
            <person name="Fletcher S.J."/>
            <person name="Hayward A."/>
            <person name="Shaw L.M."/>
            <person name="Masouleh A.K."/>
            <person name="Furtado A."/>
            <person name="Henry R.J."/>
            <person name="Mitter N."/>
        </authorList>
    </citation>
    <scope>NUCLEOTIDE SEQUENCE [LARGE SCALE GENOMIC DNA]</scope>
    <source>
        <strain evidence="2">cv. Hass</strain>
    </source>
</reference>
<organism evidence="1 2">
    <name type="scientific">Persea americana</name>
    <name type="common">Avocado</name>
    <dbReference type="NCBI Taxonomy" id="3435"/>
    <lineage>
        <taxon>Eukaryota</taxon>
        <taxon>Viridiplantae</taxon>
        <taxon>Streptophyta</taxon>
        <taxon>Embryophyta</taxon>
        <taxon>Tracheophyta</taxon>
        <taxon>Spermatophyta</taxon>
        <taxon>Magnoliopsida</taxon>
        <taxon>Magnoliidae</taxon>
        <taxon>Laurales</taxon>
        <taxon>Lauraceae</taxon>
        <taxon>Persea</taxon>
    </lineage>
</organism>
<protein>
    <submittedName>
        <fullName evidence="1">Uncharacterized protein</fullName>
    </submittedName>
</protein>
<dbReference type="Proteomes" id="UP001234297">
    <property type="component" value="Chromosome 7"/>
</dbReference>
<keyword evidence="2" id="KW-1185">Reference proteome</keyword>
<comment type="caution">
    <text evidence="1">The sequence shown here is derived from an EMBL/GenBank/DDBJ whole genome shotgun (WGS) entry which is preliminary data.</text>
</comment>
<evidence type="ECO:0000313" key="2">
    <source>
        <dbReference type="Proteomes" id="UP001234297"/>
    </source>
</evidence>
<gene>
    <name evidence="1" type="ORF">MRB53_022407</name>
</gene>
<sequence>MEGEKAVVNSTEKSSLSELFLLGAVKFLARSYLFLSSLSSDPNPIFSIVISFYCLILLYLPHLFLSFVFSPVLISTAVLLGTLFRLGSTKHEKEEIFQTAIEEQIWVQPKTDLGLAVQQKDAIFTPEIEEAGTKEAVMNRVDGEKGFVRSPDLSEMFPEWNRNGPLEVIYEEYEGEEDEDSPEKDRRYMGVNGFLSSSFDYSDSDSSEGESPERFPPAWDSPENLCFLWEEKEGLIEIPLGLKPMVGFELEEENLIEINLFSVGK</sequence>
<evidence type="ECO:0000313" key="1">
    <source>
        <dbReference type="EMBL" id="KAJ8629084.1"/>
    </source>
</evidence>
<accession>A0ACC2L7T9</accession>
<dbReference type="EMBL" id="CM056815">
    <property type="protein sequence ID" value="KAJ8629084.1"/>
    <property type="molecule type" value="Genomic_DNA"/>
</dbReference>
<proteinExistence type="predicted"/>
<name>A0ACC2L7T9_PERAE</name>